<feature type="signal peptide" evidence="3">
    <location>
        <begin position="1"/>
        <end position="22"/>
    </location>
</feature>
<feature type="chain" id="PRO_5022683079" evidence="3">
    <location>
        <begin position="23"/>
        <end position="590"/>
    </location>
</feature>
<comment type="caution">
    <text evidence="5">The sequence shown here is derived from an EMBL/GenBank/DDBJ whole genome shotgun (WGS) entry which is preliminary data.</text>
</comment>
<dbReference type="PIRSF" id="PIRSF002741">
    <property type="entry name" value="MppA"/>
    <property type="match status" value="1"/>
</dbReference>
<comment type="similarity">
    <text evidence="2">Belongs to the bacterial solute-binding protein 5 family.</text>
</comment>
<dbReference type="PANTHER" id="PTHR30290:SF16">
    <property type="entry name" value="OLIGOPEPTIDE ABC TRANSPORTER, PERIPLASMIC OLIGOPEPTIDE-BINDING PROTEIN"/>
    <property type="match status" value="1"/>
</dbReference>
<comment type="subcellular location">
    <subcellularLocation>
        <location evidence="1">Periplasm</location>
    </subcellularLocation>
</comment>
<name>A0A5C5GA05_9RHOB</name>
<dbReference type="GO" id="GO:1904680">
    <property type="term" value="F:peptide transmembrane transporter activity"/>
    <property type="evidence" value="ECO:0007669"/>
    <property type="project" value="TreeGrafter"/>
</dbReference>
<dbReference type="Gene3D" id="3.40.190.10">
    <property type="entry name" value="Periplasmic binding protein-like II"/>
    <property type="match status" value="1"/>
</dbReference>
<evidence type="ECO:0000259" key="4">
    <source>
        <dbReference type="Pfam" id="PF00496"/>
    </source>
</evidence>
<dbReference type="GO" id="GO:0030288">
    <property type="term" value="C:outer membrane-bounded periplasmic space"/>
    <property type="evidence" value="ECO:0007669"/>
    <property type="project" value="UniProtKB-ARBA"/>
</dbReference>
<dbReference type="AlphaFoldDB" id="A0A5C5GA05"/>
<accession>A0A5C5GA05</accession>
<protein>
    <submittedName>
        <fullName evidence="5">ABC transporter substrate-binding protein</fullName>
    </submittedName>
</protein>
<dbReference type="SUPFAM" id="SSF53850">
    <property type="entry name" value="Periplasmic binding protein-like II"/>
    <property type="match status" value="1"/>
</dbReference>
<dbReference type="Gene3D" id="3.10.105.10">
    <property type="entry name" value="Dipeptide-binding Protein, Domain 3"/>
    <property type="match status" value="1"/>
</dbReference>
<dbReference type="GO" id="GO:0043190">
    <property type="term" value="C:ATP-binding cassette (ABC) transporter complex"/>
    <property type="evidence" value="ECO:0007669"/>
    <property type="project" value="InterPro"/>
</dbReference>
<evidence type="ECO:0000256" key="1">
    <source>
        <dbReference type="ARBA" id="ARBA00004418"/>
    </source>
</evidence>
<dbReference type="Pfam" id="PF00496">
    <property type="entry name" value="SBP_bac_5"/>
    <property type="match status" value="1"/>
</dbReference>
<evidence type="ECO:0000256" key="2">
    <source>
        <dbReference type="ARBA" id="ARBA00005695"/>
    </source>
</evidence>
<dbReference type="Proteomes" id="UP000314011">
    <property type="component" value="Unassembled WGS sequence"/>
</dbReference>
<dbReference type="InterPro" id="IPR030678">
    <property type="entry name" value="Peptide/Ni-bd"/>
</dbReference>
<dbReference type="InterPro" id="IPR000914">
    <property type="entry name" value="SBP_5_dom"/>
</dbReference>
<dbReference type="GO" id="GO:0015833">
    <property type="term" value="P:peptide transport"/>
    <property type="evidence" value="ECO:0007669"/>
    <property type="project" value="TreeGrafter"/>
</dbReference>
<dbReference type="InterPro" id="IPR039424">
    <property type="entry name" value="SBP_5"/>
</dbReference>
<dbReference type="EMBL" id="VFFF01000002">
    <property type="protein sequence ID" value="TNY31556.1"/>
    <property type="molecule type" value="Genomic_DNA"/>
</dbReference>
<keyword evidence="3" id="KW-0732">Signal</keyword>
<evidence type="ECO:0000313" key="6">
    <source>
        <dbReference type="Proteomes" id="UP000314011"/>
    </source>
</evidence>
<evidence type="ECO:0000313" key="5">
    <source>
        <dbReference type="EMBL" id="TNY31556.1"/>
    </source>
</evidence>
<evidence type="ECO:0000256" key="3">
    <source>
        <dbReference type="SAM" id="SignalP"/>
    </source>
</evidence>
<dbReference type="PANTHER" id="PTHR30290">
    <property type="entry name" value="PERIPLASMIC BINDING COMPONENT OF ABC TRANSPORTER"/>
    <property type="match status" value="1"/>
</dbReference>
<dbReference type="Gene3D" id="3.90.76.10">
    <property type="entry name" value="Dipeptide-binding Protein, Domain 1"/>
    <property type="match status" value="1"/>
</dbReference>
<dbReference type="CDD" id="cd08509">
    <property type="entry name" value="PBP2_TmCBP_oligosaccharides_like"/>
    <property type="match status" value="1"/>
</dbReference>
<feature type="domain" description="Solute-binding protein family 5" evidence="4">
    <location>
        <begin position="89"/>
        <end position="482"/>
    </location>
</feature>
<reference evidence="5 6" key="1">
    <citation type="submission" date="2019-06" db="EMBL/GenBank/DDBJ databases">
        <title>Genome of new Rhodobacteraceae sp. SM1903.</title>
        <authorList>
            <person name="Ren X."/>
        </authorList>
    </citation>
    <scope>NUCLEOTIDE SEQUENCE [LARGE SCALE GENOMIC DNA]</scope>
    <source>
        <strain evidence="5 6">SM1903</strain>
    </source>
</reference>
<gene>
    <name evidence="5" type="ORF">FHY64_16250</name>
</gene>
<proteinExistence type="inferred from homology"/>
<dbReference type="OrthoDB" id="9803988at2"/>
<keyword evidence="6" id="KW-1185">Reference proteome</keyword>
<sequence length="590" mass="66836">MPREEIMANCKSIWRSSSTALAALSLGLVATSALPQEAEREDQLVFENISQRVTTPENYNPYLPSTLQHAGLQQVGQESLFYYNYESGELEPWLASGYEYNEAFDEVTITLRPEARWSDGEPFTADDVVFTMQMLKENAPALGGNSVDARTWIEEIEAVDEHTVRIQLTSANPRYILNTFGVRIYGTAMIVPEHIWSEQDPLTFSNYDLEAGYPVSTSPYQLTSSTTTETVWTRRDDWWASESGFKDLPEPVEVLFRTAGSEERRAAMANANELDTLWVLGRDNFEQVVEQNPDITAWFEEAPYAYLDPCPRYMAFNTTKAPFDDPRVRWAVSYAMNRDAIVDIAWENLTVPAQWMTPDYPPFQSYMEENADLFEQYDTLTYDTDRTAELMEEAGFEMDGDYWVDGDGNRVTLDLVIRQGEADQTRMAPVVSQLLQRAGFDATFQLTDIAAYTDALNSGRADAWLDVSCGGVSDPYATFELYHSRHAAPVGEVATGARTRWENEQFDEVVNQMAVTAADDPAMHDLFREGLEVWLEEMPAVPLVQAALLTGFNEHYWTNWPTESNNYVHPGHWWATALLLVTNVEKASAE</sequence>
<organism evidence="5 6">
    <name type="scientific">Pelagovum pacificum</name>
    <dbReference type="NCBI Taxonomy" id="2588711"/>
    <lineage>
        <taxon>Bacteria</taxon>
        <taxon>Pseudomonadati</taxon>
        <taxon>Pseudomonadota</taxon>
        <taxon>Alphaproteobacteria</taxon>
        <taxon>Rhodobacterales</taxon>
        <taxon>Paracoccaceae</taxon>
        <taxon>Pelagovum</taxon>
    </lineage>
</organism>